<dbReference type="AlphaFoldDB" id="A0AAP0K077"/>
<evidence type="ECO:0000313" key="2">
    <source>
        <dbReference type="Proteomes" id="UP001420932"/>
    </source>
</evidence>
<proteinExistence type="predicted"/>
<sequence length="122" mass="13517">MVGDESWYGRLGVIACRWRIQIPILNSRILNSCTTPYRCLTSRRYGDAVSDDRVCLALPRLCDPDPVAPAFGGLRLLGHLSILFPLTLILDILPDFTYLGSSISCLTECRSSVQQGEDSIAR</sequence>
<reference evidence="1 2" key="1">
    <citation type="submission" date="2024-01" db="EMBL/GenBank/DDBJ databases">
        <title>Genome assemblies of Stephania.</title>
        <authorList>
            <person name="Yang L."/>
        </authorList>
    </citation>
    <scope>NUCLEOTIDE SEQUENCE [LARGE SCALE GENOMIC DNA]</scope>
    <source>
        <strain evidence="1">YNDBR</strain>
        <tissue evidence="1">Leaf</tissue>
    </source>
</reference>
<protein>
    <submittedName>
        <fullName evidence="1">Uncharacterized protein</fullName>
    </submittedName>
</protein>
<keyword evidence="2" id="KW-1185">Reference proteome</keyword>
<accession>A0AAP0K077</accession>
<comment type="caution">
    <text evidence="1">The sequence shown here is derived from an EMBL/GenBank/DDBJ whole genome shotgun (WGS) entry which is preliminary data.</text>
</comment>
<evidence type="ECO:0000313" key="1">
    <source>
        <dbReference type="EMBL" id="KAK9142275.1"/>
    </source>
</evidence>
<organism evidence="1 2">
    <name type="scientific">Stephania yunnanensis</name>
    <dbReference type="NCBI Taxonomy" id="152371"/>
    <lineage>
        <taxon>Eukaryota</taxon>
        <taxon>Viridiplantae</taxon>
        <taxon>Streptophyta</taxon>
        <taxon>Embryophyta</taxon>
        <taxon>Tracheophyta</taxon>
        <taxon>Spermatophyta</taxon>
        <taxon>Magnoliopsida</taxon>
        <taxon>Ranunculales</taxon>
        <taxon>Menispermaceae</taxon>
        <taxon>Menispermoideae</taxon>
        <taxon>Cissampelideae</taxon>
        <taxon>Stephania</taxon>
    </lineage>
</organism>
<gene>
    <name evidence="1" type="ORF">Syun_011675</name>
</gene>
<name>A0AAP0K077_9MAGN</name>
<dbReference type="Proteomes" id="UP001420932">
    <property type="component" value="Unassembled WGS sequence"/>
</dbReference>
<dbReference type="EMBL" id="JBBNAF010000005">
    <property type="protein sequence ID" value="KAK9142275.1"/>
    <property type="molecule type" value="Genomic_DNA"/>
</dbReference>